<gene>
    <name evidence="1" type="ORF">K040078D81_15120</name>
</gene>
<comment type="caution">
    <text evidence="1">The sequence shown here is derived from an EMBL/GenBank/DDBJ whole genome shotgun (WGS) entry which is preliminary data.</text>
</comment>
<protein>
    <submittedName>
        <fullName evidence="1">Uncharacterized protein</fullName>
    </submittedName>
</protein>
<accession>A0ABQ0B7H9</accession>
<dbReference type="EMBL" id="BAABYW010000001">
    <property type="protein sequence ID" value="GAA6407395.1"/>
    <property type="molecule type" value="Genomic_DNA"/>
</dbReference>
<dbReference type="Proteomes" id="UP001600943">
    <property type="component" value="Unassembled WGS sequence"/>
</dbReference>
<organism evidence="1 2">
    <name type="scientific">Blautia hominis</name>
    <dbReference type="NCBI Taxonomy" id="2025493"/>
    <lineage>
        <taxon>Bacteria</taxon>
        <taxon>Bacillati</taxon>
        <taxon>Bacillota</taxon>
        <taxon>Clostridia</taxon>
        <taxon>Lachnospirales</taxon>
        <taxon>Lachnospiraceae</taxon>
        <taxon>Blautia</taxon>
    </lineage>
</organism>
<keyword evidence="2" id="KW-1185">Reference proteome</keyword>
<evidence type="ECO:0000313" key="2">
    <source>
        <dbReference type="Proteomes" id="UP001600943"/>
    </source>
</evidence>
<evidence type="ECO:0000313" key="1">
    <source>
        <dbReference type="EMBL" id="GAA6407395.1"/>
    </source>
</evidence>
<reference evidence="1 2" key="1">
    <citation type="submission" date="2024-04" db="EMBL/GenBank/DDBJ databases">
        <title>Defined microbial consortia suppress multidrug-resistant proinflammatory Enterobacteriaceae via ecological control.</title>
        <authorList>
            <person name="Furuichi M."/>
            <person name="Kawaguchi T."/>
            <person name="Pust M."/>
            <person name="Yasuma K."/>
            <person name="Plichta D."/>
            <person name="Hasegawa N."/>
            <person name="Ohya T."/>
            <person name="Bhattarai S."/>
            <person name="Sasajima S."/>
            <person name="Aoto Y."/>
            <person name="Tuganbaev T."/>
            <person name="Yaginuma M."/>
            <person name="Ueda M."/>
            <person name="Okahashi N."/>
            <person name="Amafuji K."/>
            <person name="Kiridooshi Y."/>
            <person name="Sugita K."/>
            <person name="Strazar M."/>
            <person name="Skelly A."/>
            <person name="Suda W."/>
            <person name="Hattori M."/>
            <person name="Nakamoto N."/>
            <person name="Caballero S."/>
            <person name="Norman J."/>
            <person name="Olle B."/>
            <person name="Tanoue T."/>
            <person name="Arita M."/>
            <person name="Bucci V."/>
            <person name="Atarashi K."/>
            <person name="Xavier R."/>
            <person name="Honda K."/>
        </authorList>
    </citation>
    <scope>NUCLEOTIDE SEQUENCE [LARGE SCALE GENOMIC DNA]</scope>
    <source>
        <strain evidence="2">k04-0078-D8-1</strain>
    </source>
</reference>
<proteinExistence type="predicted"/>
<sequence length="91" mass="10343">MEKSRLSAERHMASGVFLVRDLNGQRTAAGDKLKGLLPQARCLVMQGRVCNAGHHPQLKHKIETIAVKWIVYIDVDRNMSVRYNVNKFIVN</sequence>
<name>A0ABQ0B7H9_9FIRM</name>